<evidence type="ECO:0000313" key="6">
    <source>
        <dbReference type="Proteomes" id="UP000736787"/>
    </source>
</evidence>
<evidence type="ECO:0000313" key="1">
    <source>
        <dbReference type="EMBL" id="KAG2856823.1"/>
    </source>
</evidence>
<evidence type="ECO:0000313" key="3">
    <source>
        <dbReference type="EMBL" id="KAG2874600.1"/>
    </source>
</evidence>
<name>A0A8T1A7F4_9STRA</name>
<gene>
    <name evidence="1" type="ORF">PC113_g11251</name>
    <name evidence="2" type="ORF">PC115_g24295</name>
    <name evidence="3" type="ORF">PC117_g27584</name>
    <name evidence="4" type="ORF">PC118_g10510</name>
    <name evidence="5" type="ORF">PC129_g17035</name>
</gene>
<protein>
    <submittedName>
        <fullName evidence="3">Uncharacterized protein</fullName>
    </submittedName>
</protein>
<evidence type="ECO:0000313" key="5">
    <source>
        <dbReference type="EMBL" id="KAG3211999.1"/>
    </source>
</evidence>
<dbReference type="Proteomes" id="UP000760860">
    <property type="component" value="Unassembled WGS sequence"/>
</dbReference>
<dbReference type="Proteomes" id="UP000736787">
    <property type="component" value="Unassembled WGS sequence"/>
</dbReference>
<dbReference type="AlphaFoldDB" id="A0A8T1A7F4"/>
<dbReference type="Proteomes" id="UP000774804">
    <property type="component" value="Unassembled WGS sequence"/>
</dbReference>
<dbReference type="EMBL" id="RCML01000303">
    <property type="protein sequence ID" value="KAG2981609.1"/>
    <property type="molecule type" value="Genomic_DNA"/>
</dbReference>
<evidence type="ECO:0000313" key="4">
    <source>
        <dbReference type="EMBL" id="KAG2981609.1"/>
    </source>
</evidence>
<dbReference type="EMBL" id="RCMK01003528">
    <property type="protein sequence ID" value="KAG2874600.1"/>
    <property type="molecule type" value="Genomic_DNA"/>
</dbReference>
<dbReference type="EMBL" id="RCMV01000886">
    <property type="protein sequence ID" value="KAG3211999.1"/>
    <property type="molecule type" value="Genomic_DNA"/>
</dbReference>
<dbReference type="EMBL" id="RCMG01000316">
    <property type="protein sequence ID" value="KAG2856823.1"/>
    <property type="molecule type" value="Genomic_DNA"/>
</dbReference>
<reference evidence="3" key="1">
    <citation type="submission" date="2018-10" db="EMBL/GenBank/DDBJ databases">
        <title>Effector identification in a new, highly contiguous assembly of the strawberry crown rot pathogen Phytophthora cactorum.</title>
        <authorList>
            <person name="Armitage A.D."/>
            <person name="Nellist C.F."/>
            <person name="Bates H."/>
            <person name="Vickerstaff R.J."/>
            <person name="Harrison R.J."/>
        </authorList>
    </citation>
    <scope>NUCLEOTIDE SEQUENCE</scope>
    <source>
        <strain evidence="1">15-7</strain>
        <strain evidence="2">4032</strain>
        <strain evidence="3">4040</strain>
        <strain evidence="4">P415</strain>
        <strain evidence="5">P421</strain>
    </source>
</reference>
<sequence length="106" mass="11527">MGGPRGRYSEEELAKALTRVREGDSYAHVARTSPIPLRTLFAKAKAARALEEGDSMVQVVVKPTRRGPKPALPAFMEADLVEWIASMQRVGLPQGRAGILSKANEL</sequence>
<organism evidence="3 6">
    <name type="scientific">Phytophthora cactorum</name>
    <dbReference type="NCBI Taxonomy" id="29920"/>
    <lineage>
        <taxon>Eukaryota</taxon>
        <taxon>Sar</taxon>
        <taxon>Stramenopiles</taxon>
        <taxon>Oomycota</taxon>
        <taxon>Peronosporomycetes</taxon>
        <taxon>Peronosporales</taxon>
        <taxon>Peronosporaceae</taxon>
        <taxon>Phytophthora</taxon>
    </lineage>
</organism>
<evidence type="ECO:0000313" key="2">
    <source>
        <dbReference type="EMBL" id="KAG2873739.1"/>
    </source>
</evidence>
<accession>A0A8T1A7F4</accession>
<dbReference type="EMBL" id="RCMI01003050">
    <property type="protein sequence ID" value="KAG2873739.1"/>
    <property type="molecule type" value="Genomic_DNA"/>
</dbReference>
<comment type="caution">
    <text evidence="3">The sequence shown here is derived from an EMBL/GenBank/DDBJ whole genome shotgun (WGS) entry which is preliminary data.</text>
</comment>
<dbReference type="Proteomes" id="UP000735874">
    <property type="component" value="Unassembled WGS sequence"/>
</dbReference>
<dbReference type="Proteomes" id="UP000697107">
    <property type="component" value="Unassembled WGS sequence"/>
</dbReference>
<proteinExistence type="predicted"/>